<evidence type="ECO:0000313" key="7">
    <source>
        <dbReference type="EMBL" id="CCF55720.1"/>
    </source>
</evidence>
<dbReference type="AlphaFoldDB" id="H2AMX0"/>
<evidence type="ECO:0000256" key="5">
    <source>
        <dbReference type="SAM" id="Phobius"/>
    </source>
</evidence>
<feature type="transmembrane region" description="Helical" evidence="5">
    <location>
        <begin position="485"/>
        <end position="503"/>
    </location>
</feature>
<keyword evidence="2 5" id="KW-0812">Transmembrane</keyword>
<organism evidence="7 8">
    <name type="scientific">Kazachstania africana (strain ATCC 22294 / BCRC 22015 / CBS 2517 / CECT 1963 / NBRC 1671 / NRRL Y-8276)</name>
    <name type="common">Yeast</name>
    <name type="synonym">Kluyveromyces africanus</name>
    <dbReference type="NCBI Taxonomy" id="1071382"/>
    <lineage>
        <taxon>Eukaryota</taxon>
        <taxon>Fungi</taxon>
        <taxon>Dikarya</taxon>
        <taxon>Ascomycota</taxon>
        <taxon>Saccharomycotina</taxon>
        <taxon>Saccharomycetes</taxon>
        <taxon>Saccharomycetales</taxon>
        <taxon>Saccharomycetaceae</taxon>
        <taxon>Kazachstania</taxon>
    </lineage>
</organism>
<feature type="domain" description="Major facilitator superfamily (MFS) profile" evidence="6">
    <location>
        <begin position="49"/>
        <end position="506"/>
    </location>
</feature>
<feature type="transmembrane region" description="Helical" evidence="5">
    <location>
        <begin position="119"/>
        <end position="138"/>
    </location>
</feature>
<dbReference type="Proteomes" id="UP000005220">
    <property type="component" value="Chromosome 1"/>
</dbReference>
<dbReference type="GO" id="GO:0005773">
    <property type="term" value="C:vacuole"/>
    <property type="evidence" value="ECO:0007669"/>
    <property type="project" value="EnsemblFungi"/>
</dbReference>
<feature type="transmembrane region" description="Helical" evidence="5">
    <location>
        <begin position="144"/>
        <end position="168"/>
    </location>
</feature>
<accession>H2AMX0</accession>
<feature type="transmembrane region" description="Helical" evidence="5">
    <location>
        <begin position="349"/>
        <end position="373"/>
    </location>
</feature>
<dbReference type="PANTHER" id="PTHR42718:SF14">
    <property type="entry name" value="AMINOTRIAZOLE RESISTANCE PROTEIN"/>
    <property type="match status" value="1"/>
</dbReference>
<dbReference type="GeneID" id="13887076"/>
<feature type="transmembrane region" description="Helical" evidence="5">
    <location>
        <begin position="316"/>
        <end position="337"/>
    </location>
</feature>
<dbReference type="GO" id="GO:0080139">
    <property type="term" value="F:borate efflux transmembrane transporter activity"/>
    <property type="evidence" value="ECO:0007669"/>
    <property type="project" value="EnsemblFungi"/>
</dbReference>
<dbReference type="Gene3D" id="1.20.1250.20">
    <property type="entry name" value="MFS general substrate transporter like domains"/>
    <property type="match status" value="2"/>
</dbReference>
<evidence type="ECO:0000313" key="8">
    <source>
        <dbReference type="Proteomes" id="UP000005220"/>
    </source>
</evidence>
<dbReference type="InterPro" id="IPR020846">
    <property type="entry name" value="MFS_dom"/>
</dbReference>
<feature type="transmembrane region" description="Helical" evidence="5">
    <location>
        <begin position="271"/>
        <end position="295"/>
    </location>
</feature>
<feature type="transmembrane region" description="Helical" evidence="5">
    <location>
        <begin position="405"/>
        <end position="431"/>
    </location>
</feature>
<dbReference type="CDD" id="cd17476">
    <property type="entry name" value="MFS_Amf1_MDR_like"/>
    <property type="match status" value="1"/>
</dbReference>
<dbReference type="Pfam" id="PF07690">
    <property type="entry name" value="MFS_1"/>
    <property type="match status" value="1"/>
</dbReference>
<dbReference type="SUPFAM" id="SSF103473">
    <property type="entry name" value="MFS general substrate transporter"/>
    <property type="match status" value="1"/>
</dbReference>
<dbReference type="EMBL" id="HE650821">
    <property type="protein sequence ID" value="CCF55720.1"/>
    <property type="molecule type" value="Genomic_DNA"/>
</dbReference>
<dbReference type="InParanoid" id="H2AMX0"/>
<dbReference type="OrthoDB" id="2130629at2759"/>
<dbReference type="InterPro" id="IPR011701">
    <property type="entry name" value="MFS"/>
</dbReference>
<evidence type="ECO:0000256" key="4">
    <source>
        <dbReference type="ARBA" id="ARBA00023136"/>
    </source>
</evidence>
<evidence type="ECO:0000256" key="1">
    <source>
        <dbReference type="ARBA" id="ARBA00004141"/>
    </source>
</evidence>
<protein>
    <recommendedName>
        <fullName evidence="6">Major facilitator superfamily (MFS) profile domain-containing protein</fullName>
    </recommendedName>
</protein>
<keyword evidence="3 5" id="KW-1133">Transmembrane helix</keyword>
<dbReference type="RefSeq" id="XP_003954855.1">
    <property type="nucleotide sequence ID" value="XM_003954806.1"/>
</dbReference>
<dbReference type="InterPro" id="IPR036259">
    <property type="entry name" value="MFS_trans_sf"/>
</dbReference>
<dbReference type="eggNOG" id="KOG0254">
    <property type="taxonomic scope" value="Eukaryota"/>
</dbReference>
<name>H2AMX0_KAZAF</name>
<keyword evidence="4 5" id="KW-0472">Membrane</keyword>
<feature type="transmembrane region" description="Helical" evidence="5">
    <location>
        <begin position="89"/>
        <end position="107"/>
    </location>
</feature>
<keyword evidence="8" id="KW-1185">Reference proteome</keyword>
<evidence type="ECO:0000256" key="2">
    <source>
        <dbReference type="ARBA" id="ARBA00022692"/>
    </source>
</evidence>
<dbReference type="PANTHER" id="PTHR42718">
    <property type="entry name" value="MAJOR FACILITATOR SUPERFAMILY MULTIDRUG TRANSPORTER MFSC"/>
    <property type="match status" value="1"/>
</dbReference>
<dbReference type="PROSITE" id="PS50850">
    <property type="entry name" value="MFS"/>
    <property type="match status" value="1"/>
</dbReference>
<feature type="transmembrane region" description="Helical" evidence="5">
    <location>
        <begin position="380"/>
        <end position="399"/>
    </location>
</feature>
<dbReference type="HOGENOM" id="CLU_000960_27_4_1"/>
<dbReference type="GO" id="GO:0005886">
    <property type="term" value="C:plasma membrane"/>
    <property type="evidence" value="ECO:0007669"/>
    <property type="project" value="EnsemblFungi"/>
</dbReference>
<proteinExistence type="predicted"/>
<gene>
    <name evidence="7" type="primary">KAFR0A02840</name>
    <name evidence="7" type="ORF">KAFR_0A02840</name>
</gene>
<feature type="transmembrane region" description="Helical" evidence="5">
    <location>
        <begin position="443"/>
        <end position="465"/>
    </location>
</feature>
<feature type="transmembrane region" description="Helical" evidence="5">
    <location>
        <begin position="180"/>
        <end position="203"/>
    </location>
</feature>
<reference evidence="7 8" key="1">
    <citation type="journal article" date="2011" name="Proc. Natl. Acad. Sci. U.S.A.">
        <title>Evolutionary erosion of yeast sex chromosomes by mating-type switching accidents.</title>
        <authorList>
            <person name="Gordon J.L."/>
            <person name="Armisen D."/>
            <person name="Proux-Wera E."/>
            <person name="Oheigeartaigh S.S."/>
            <person name="Byrne K.P."/>
            <person name="Wolfe K.H."/>
        </authorList>
    </citation>
    <scope>NUCLEOTIDE SEQUENCE [LARGE SCALE GENOMIC DNA]</scope>
    <source>
        <strain evidence="8">ATCC 22294 / BCRC 22015 / CBS 2517 / CECT 1963 / NBRC 1671 / NRRL Y-8276</strain>
    </source>
</reference>
<sequence>MAESRTSSIKEHIQSDISIDKSSNEKCEVIVREKSKWQDPGYFKNSFQEYLFVGSCMTTQLLNQATTPQTLSIMNVLSDSFNSSRSNQTWLVASFPLVAGSFILISGRIGDIYGLKKTLIGGYIFLIIWSLICGFTYYSKSDTFLIIARAFQGLGIAFTLPNVVGTIGNIYHVGSLRKNMVISLIAASAPVGAAIGGAFAGLIVTESPSQWPWSFYAFAIACSFNLLISIYSIPSNIPTNVNGFKMDWIGSALIVTGLILFNFAWNQGPIVGWDIAYIIVLLIISVIFILAFLTYEINFAPSPLIAREITHSRNMIITIFTLFLGWGSYGIWSFYYFSFVLNLRHYSPVWAGGSYFIFGIFGVLASAFVGISIKKITAPVILLFSMVLFCVGTTLLSVAPVDQSYFKLTLAGMAILGVGLDTSFPAATIILSDGLPMEYQGMAGSLALTMVNYSMSLCLGMGNTVERQINKDGQDVLKGYRSAEYLGIGLSGLGLLLACILVIDKLVAKYRNKNSIKNSA</sequence>
<dbReference type="KEGG" id="kaf:KAFR_0A02840"/>
<evidence type="ECO:0000259" key="6">
    <source>
        <dbReference type="PROSITE" id="PS50850"/>
    </source>
</evidence>
<comment type="subcellular location">
    <subcellularLocation>
        <location evidence="1">Membrane</location>
        <topology evidence="1">Multi-pass membrane protein</topology>
    </subcellularLocation>
</comment>
<feature type="transmembrane region" description="Helical" evidence="5">
    <location>
        <begin position="215"/>
        <end position="234"/>
    </location>
</feature>
<feature type="transmembrane region" description="Helical" evidence="5">
    <location>
        <begin position="246"/>
        <end position="265"/>
    </location>
</feature>
<evidence type="ECO:0000256" key="3">
    <source>
        <dbReference type="ARBA" id="ARBA00022989"/>
    </source>
</evidence>